<gene>
    <name evidence="2" type="ORF">PSTG_08984</name>
</gene>
<keyword evidence="3" id="KW-1185">Reference proteome</keyword>
<evidence type="ECO:0000256" key="1">
    <source>
        <dbReference type="SAM" id="MobiDB-lite"/>
    </source>
</evidence>
<dbReference type="Proteomes" id="UP000054564">
    <property type="component" value="Unassembled WGS sequence"/>
</dbReference>
<evidence type="ECO:0000313" key="2">
    <source>
        <dbReference type="EMBL" id="KNE97767.1"/>
    </source>
</evidence>
<evidence type="ECO:0000313" key="3">
    <source>
        <dbReference type="Proteomes" id="UP000054564"/>
    </source>
</evidence>
<dbReference type="EMBL" id="AJIL01000064">
    <property type="protein sequence ID" value="KNE97767.1"/>
    <property type="molecule type" value="Genomic_DNA"/>
</dbReference>
<reference evidence="3" key="1">
    <citation type="submission" date="2014-03" db="EMBL/GenBank/DDBJ databases">
        <title>The Genome Sequence of Puccinia striiformis f. sp. tritici PST-78.</title>
        <authorList>
            <consortium name="The Broad Institute Genome Sequencing Platform"/>
            <person name="Cuomo C."/>
            <person name="Hulbert S."/>
            <person name="Chen X."/>
            <person name="Walker B."/>
            <person name="Young S.K."/>
            <person name="Zeng Q."/>
            <person name="Gargeya S."/>
            <person name="Fitzgerald M."/>
            <person name="Haas B."/>
            <person name="Abouelleil A."/>
            <person name="Alvarado L."/>
            <person name="Arachchi H.M."/>
            <person name="Berlin A.M."/>
            <person name="Chapman S.B."/>
            <person name="Goldberg J."/>
            <person name="Griggs A."/>
            <person name="Gujja S."/>
            <person name="Hansen M."/>
            <person name="Howarth C."/>
            <person name="Imamovic A."/>
            <person name="Larimer J."/>
            <person name="McCowan C."/>
            <person name="Montmayeur A."/>
            <person name="Murphy C."/>
            <person name="Neiman D."/>
            <person name="Pearson M."/>
            <person name="Priest M."/>
            <person name="Roberts A."/>
            <person name="Saif S."/>
            <person name="Shea T."/>
            <person name="Sisk P."/>
            <person name="Sykes S."/>
            <person name="Wortman J."/>
            <person name="Nusbaum C."/>
            <person name="Birren B."/>
        </authorList>
    </citation>
    <scope>NUCLEOTIDE SEQUENCE [LARGE SCALE GENOMIC DNA]</scope>
    <source>
        <strain evidence="3">race PST-78</strain>
    </source>
</reference>
<sequence length="109" mass="12117">MPYSAPQPLDTQTDVYHNRLVSKLENSPEEDKVSWPNGTNVSAAPPGIKGRDQAVRCMLDKNQPRTESTQREPERQHSSDSLDEDRWTKIDPASATLTASIGVALEMLL</sequence>
<dbReference type="AlphaFoldDB" id="A0A0L0VEN2"/>
<feature type="region of interest" description="Disordered" evidence="1">
    <location>
        <begin position="25"/>
        <end position="92"/>
    </location>
</feature>
<feature type="compositionally biased region" description="Basic and acidic residues" evidence="1">
    <location>
        <begin position="49"/>
        <end position="89"/>
    </location>
</feature>
<comment type="caution">
    <text evidence="2">The sequence shown here is derived from an EMBL/GenBank/DDBJ whole genome shotgun (WGS) entry which is preliminary data.</text>
</comment>
<accession>A0A0L0VEN2</accession>
<protein>
    <submittedName>
        <fullName evidence="2">Uncharacterized protein</fullName>
    </submittedName>
</protein>
<organism evidence="2 3">
    <name type="scientific">Puccinia striiformis f. sp. tritici PST-78</name>
    <dbReference type="NCBI Taxonomy" id="1165861"/>
    <lineage>
        <taxon>Eukaryota</taxon>
        <taxon>Fungi</taxon>
        <taxon>Dikarya</taxon>
        <taxon>Basidiomycota</taxon>
        <taxon>Pucciniomycotina</taxon>
        <taxon>Pucciniomycetes</taxon>
        <taxon>Pucciniales</taxon>
        <taxon>Pucciniaceae</taxon>
        <taxon>Puccinia</taxon>
    </lineage>
</organism>
<name>A0A0L0VEN2_9BASI</name>
<proteinExistence type="predicted"/>